<dbReference type="EMBL" id="OY731399">
    <property type="protein sequence ID" value="CAJ1930151.1"/>
    <property type="molecule type" value="Genomic_DNA"/>
</dbReference>
<dbReference type="Proteomes" id="UP001189624">
    <property type="component" value="Chromosome 2"/>
</dbReference>
<proteinExistence type="predicted"/>
<keyword evidence="1" id="KW-0732">Signal</keyword>
<evidence type="ECO:0000256" key="1">
    <source>
        <dbReference type="SAM" id="SignalP"/>
    </source>
</evidence>
<evidence type="ECO:0000313" key="2">
    <source>
        <dbReference type="EMBL" id="CAJ1930151.1"/>
    </source>
</evidence>
<dbReference type="PANTHER" id="PTHR47372">
    <property type="entry name" value="DAUER UP-REGULATED-RELATED"/>
    <property type="match status" value="1"/>
</dbReference>
<dbReference type="PANTHER" id="PTHR47372:SF33">
    <property type="entry name" value="LATE EMBRYOGENESIS ABUNDANT (LEA) PROTEIN-RELATED"/>
    <property type="match status" value="1"/>
</dbReference>
<dbReference type="Gramene" id="rna-AYBTSS11_LOCUS4652">
    <property type="protein sequence ID" value="CAJ1930151.1"/>
    <property type="gene ID" value="gene-AYBTSS11_LOCUS4652"/>
</dbReference>
<name>A0AA86S7B4_9FABA</name>
<feature type="chain" id="PRO_5041658738" evidence="1">
    <location>
        <begin position="19"/>
        <end position="324"/>
    </location>
</feature>
<organism evidence="2 3">
    <name type="scientific">Sphenostylis stenocarpa</name>
    <dbReference type="NCBI Taxonomy" id="92480"/>
    <lineage>
        <taxon>Eukaryota</taxon>
        <taxon>Viridiplantae</taxon>
        <taxon>Streptophyta</taxon>
        <taxon>Embryophyta</taxon>
        <taxon>Tracheophyta</taxon>
        <taxon>Spermatophyta</taxon>
        <taxon>Magnoliopsida</taxon>
        <taxon>eudicotyledons</taxon>
        <taxon>Gunneridae</taxon>
        <taxon>Pentapetalae</taxon>
        <taxon>rosids</taxon>
        <taxon>fabids</taxon>
        <taxon>Fabales</taxon>
        <taxon>Fabaceae</taxon>
        <taxon>Papilionoideae</taxon>
        <taxon>50 kb inversion clade</taxon>
        <taxon>NPAAA clade</taxon>
        <taxon>indigoferoid/millettioid clade</taxon>
        <taxon>Phaseoleae</taxon>
        <taxon>Sphenostylis</taxon>
    </lineage>
</organism>
<gene>
    <name evidence="2" type="ORF">AYBTSS11_LOCUS4652</name>
</gene>
<dbReference type="AlphaFoldDB" id="A0AA86S7B4"/>
<reference evidence="2" key="1">
    <citation type="submission" date="2023-10" db="EMBL/GenBank/DDBJ databases">
        <authorList>
            <person name="Domelevo Entfellner J.-B."/>
        </authorList>
    </citation>
    <scope>NUCLEOTIDE SEQUENCE</scope>
</reference>
<sequence length="324" mass="35235">MGSTKLLLLSMVFLAVCAGTCRPLGDDVVEDAKSKAEDAKKFAAGMMRDTEEGTWSFSDWAQDMFSKNFGEDKSTQNMKYNVEDVASMTADTVKSAASGASDYASEKATDAKEAISGAMAQGKEKLYDAYDGNAKVIKMPTDINNAKDRLGETVGQARERMGDAYDDAVQKMQMASEKASGVAHNAKDNMDESIEYGRDRAVNAYDEGKQKMNMASEKFYEAKDKASDVYVEASDKVKEAMDCGMNMAADKANDAKDNIGVANEYGRDKVAETFDQIKREVEEAYASAKNTIPEEAKAKYEAAKEKVSDAAGDLGAKMRNTPNQ</sequence>
<protein>
    <submittedName>
        <fullName evidence="2">Uncharacterized protein</fullName>
    </submittedName>
</protein>
<accession>A0AA86S7B4</accession>
<feature type="signal peptide" evidence="1">
    <location>
        <begin position="1"/>
        <end position="18"/>
    </location>
</feature>
<keyword evidence="3" id="KW-1185">Reference proteome</keyword>
<evidence type="ECO:0000313" key="3">
    <source>
        <dbReference type="Proteomes" id="UP001189624"/>
    </source>
</evidence>